<accession>B5CRJ7</accession>
<reference evidence="1 2" key="2">
    <citation type="submission" date="2008-08" db="EMBL/GenBank/DDBJ databases">
        <authorList>
            <person name="Fulton L."/>
            <person name="Clifton S."/>
            <person name="Fulton B."/>
            <person name="Xu J."/>
            <person name="Minx P."/>
            <person name="Pepin K.H."/>
            <person name="Johnson M."/>
            <person name="Bhonagiri V."/>
            <person name="Nash W.E."/>
            <person name="Mardis E.R."/>
            <person name="Wilson R.K."/>
        </authorList>
    </citation>
    <scope>NUCLEOTIDE SEQUENCE [LARGE SCALE GENOMIC DNA]</scope>
    <source>
        <strain evidence="1 2">ATCC 29176</strain>
    </source>
</reference>
<gene>
    <name evidence="1" type="ORF">RUMLAC_02098</name>
</gene>
<keyword evidence="2" id="KW-1185">Reference proteome</keyword>
<evidence type="ECO:0000313" key="2">
    <source>
        <dbReference type="Proteomes" id="UP000003254"/>
    </source>
</evidence>
<sequence length="50" mass="5913">MPFLSDIISTGFLFYHKSDELYRKKRNPMIFLIPSKDKKKIMGFSFALVL</sequence>
<dbReference type="HOGENOM" id="CLU_3122347_0_0_9"/>
<proteinExistence type="predicted"/>
<organism evidence="1 2">
    <name type="scientific">[Ruminococcus] lactaris ATCC 29176</name>
    <dbReference type="NCBI Taxonomy" id="471875"/>
    <lineage>
        <taxon>Bacteria</taxon>
        <taxon>Bacillati</taxon>
        <taxon>Bacillota</taxon>
        <taxon>Clostridia</taxon>
        <taxon>Lachnospirales</taxon>
        <taxon>Lachnospiraceae</taxon>
        <taxon>Mediterraneibacter</taxon>
    </lineage>
</organism>
<dbReference type="Proteomes" id="UP000003254">
    <property type="component" value="Unassembled WGS sequence"/>
</dbReference>
<comment type="caution">
    <text evidence="1">The sequence shown here is derived from an EMBL/GenBank/DDBJ whole genome shotgun (WGS) entry which is preliminary data.</text>
</comment>
<reference evidence="1 2" key="1">
    <citation type="submission" date="2008-08" db="EMBL/GenBank/DDBJ databases">
        <title>Draft genome sequence of Ruminococcus lactaris ATCC 29176.</title>
        <authorList>
            <person name="Sudarsanam P."/>
            <person name="Ley R."/>
            <person name="Guruge J."/>
            <person name="Turnbaugh P.J."/>
            <person name="Mahowald M."/>
            <person name="Liep D."/>
            <person name="Gordon J."/>
        </authorList>
    </citation>
    <scope>NUCLEOTIDE SEQUENCE [LARGE SCALE GENOMIC DNA]</scope>
    <source>
        <strain evidence="1 2">ATCC 29176</strain>
    </source>
</reference>
<name>B5CRJ7_9FIRM</name>
<protein>
    <submittedName>
        <fullName evidence="1">Uncharacterized protein</fullName>
    </submittedName>
</protein>
<dbReference type="EMBL" id="ABOU02000048">
    <property type="protein sequence ID" value="EDY31935.1"/>
    <property type="molecule type" value="Genomic_DNA"/>
</dbReference>
<dbReference type="AlphaFoldDB" id="B5CRJ7"/>
<evidence type="ECO:0000313" key="1">
    <source>
        <dbReference type="EMBL" id="EDY31935.1"/>
    </source>
</evidence>